<dbReference type="Proteomes" id="UP001056708">
    <property type="component" value="Chromosome"/>
</dbReference>
<evidence type="ECO:0000313" key="2">
    <source>
        <dbReference type="Proteomes" id="UP001056708"/>
    </source>
</evidence>
<dbReference type="EMBL" id="CP098611">
    <property type="protein sequence ID" value="USR89325.1"/>
    <property type="molecule type" value="Genomic_DNA"/>
</dbReference>
<organism evidence="1 2">
    <name type="scientific">Phormidium yuhuli AB48</name>
    <dbReference type="NCBI Taxonomy" id="2940671"/>
    <lineage>
        <taxon>Bacteria</taxon>
        <taxon>Bacillati</taxon>
        <taxon>Cyanobacteriota</taxon>
        <taxon>Cyanophyceae</taxon>
        <taxon>Oscillatoriophycideae</taxon>
        <taxon>Oscillatoriales</taxon>
        <taxon>Oscillatoriaceae</taxon>
        <taxon>Phormidium</taxon>
        <taxon>Phormidium yuhuli</taxon>
    </lineage>
</organism>
<proteinExistence type="predicted"/>
<accession>A0ABY5AJD7</accession>
<keyword evidence="2" id="KW-1185">Reference proteome</keyword>
<dbReference type="Pfam" id="PF06051">
    <property type="entry name" value="DUF928"/>
    <property type="match status" value="1"/>
</dbReference>
<sequence>MKSISQVSRYLLATLSLTTVFGVAAPSVLGVSFSTPDGVAGTPRTRTGGGASRTDGQCLVGQENLSAVRPLLPNFERVLTVSEHPSFFVSVPETTAQTGSFSLQDGNGDLHYRTSVDLPAQGGIVQITLPQEYPEIALGEDYSWYFEVHCVSEFDPNNPTIEGTVYRLPVNESLGDALTGAETAVDIAEVYGEFGIWYDALTTLANAYQSKPGNDIIAENWNQLLTSVGLEALSQQSLNLD</sequence>
<evidence type="ECO:0000313" key="1">
    <source>
        <dbReference type="EMBL" id="USR89325.1"/>
    </source>
</evidence>
<name>A0ABY5AJD7_9CYAN</name>
<protein>
    <submittedName>
        <fullName evidence="1">DUF928 domain-containing protein</fullName>
    </submittedName>
</protein>
<reference evidence="1" key="1">
    <citation type="submission" date="2022-06" db="EMBL/GenBank/DDBJ databases">
        <title>Genome sequence of Phormidium yuhuli AB48 isolated from an industrial photobioreactor environment.</title>
        <authorList>
            <person name="Qiu Y."/>
            <person name="Noonan A.J.C."/>
            <person name="Dofher K."/>
            <person name="Koch M."/>
            <person name="Kieft B."/>
            <person name="Lin X."/>
            <person name="Ziels R.M."/>
            <person name="Hallam S.J."/>
        </authorList>
    </citation>
    <scope>NUCLEOTIDE SEQUENCE</scope>
    <source>
        <strain evidence="1">AB48</strain>
    </source>
</reference>
<dbReference type="RefSeq" id="WP_252659577.1">
    <property type="nucleotide sequence ID" value="NZ_CP098611.1"/>
</dbReference>
<gene>
    <name evidence="1" type="ORF">NEA10_10505</name>
</gene>
<dbReference type="InterPro" id="IPR010328">
    <property type="entry name" value="DUF928"/>
</dbReference>